<keyword evidence="1" id="KW-0732">Signal</keyword>
<organism evidence="2 3">
    <name type="scientific">Pyricularia oryzae</name>
    <name type="common">Rice blast fungus</name>
    <name type="synonym">Magnaporthe oryzae</name>
    <dbReference type="NCBI Taxonomy" id="318829"/>
    <lineage>
        <taxon>Eukaryota</taxon>
        <taxon>Fungi</taxon>
        <taxon>Dikarya</taxon>
        <taxon>Ascomycota</taxon>
        <taxon>Pezizomycotina</taxon>
        <taxon>Sordariomycetes</taxon>
        <taxon>Sordariomycetidae</taxon>
        <taxon>Magnaporthales</taxon>
        <taxon>Pyriculariaceae</taxon>
        <taxon>Pyricularia</taxon>
    </lineage>
</organism>
<sequence>MHKSVFITAALALVYASTASARICKVGIYRAAKDNNWRLRAARKIRISMDNTPMQFQWDYKDGASKEATYKVELHYEGCEAKVVGDQKLPAYLTIKGEISEDLSVTGHPEFDE</sequence>
<name>A0A4P7NNN8_PYROR</name>
<evidence type="ECO:0000256" key="1">
    <source>
        <dbReference type="SAM" id="SignalP"/>
    </source>
</evidence>
<dbReference type="AlphaFoldDB" id="A0A4P7NNN8"/>
<dbReference type="EMBL" id="CP034209">
    <property type="protein sequence ID" value="QBZ63752.1"/>
    <property type="molecule type" value="Genomic_DNA"/>
</dbReference>
<evidence type="ECO:0000313" key="2">
    <source>
        <dbReference type="EMBL" id="QBZ63752.1"/>
    </source>
</evidence>
<gene>
    <name evidence="2" type="ORF">PoMZ_05440</name>
</gene>
<reference evidence="2 3" key="1">
    <citation type="journal article" date="2019" name="Mol. Biol. Evol.">
        <title>Blast fungal genomes show frequent chromosomal changes, gene gains and losses, and effector gene turnover.</title>
        <authorList>
            <person name="Gomez Luciano L.B."/>
            <person name="Jason Tsai I."/>
            <person name="Chuma I."/>
            <person name="Tosa Y."/>
            <person name="Chen Y.H."/>
            <person name="Li J.Y."/>
            <person name="Li M.Y."/>
            <person name="Jade Lu M.Y."/>
            <person name="Nakayashiki H."/>
            <person name="Li W.H."/>
        </authorList>
    </citation>
    <scope>NUCLEOTIDE SEQUENCE [LARGE SCALE GENOMIC DNA]</scope>
    <source>
        <strain evidence="2">MZ5-1-6</strain>
    </source>
</reference>
<dbReference type="Proteomes" id="UP000294847">
    <property type="component" value="Chromosome 6"/>
</dbReference>
<evidence type="ECO:0000313" key="3">
    <source>
        <dbReference type="Proteomes" id="UP000294847"/>
    </source>
</evidence>
<proteinExistence type="predicted"/>
<feature type="signal peptide" evidence="1">
    <location>
        <begin position="1"/>
        <end position="21"/>
    </location>
</feature>
<feature type="chain" id="PRO_5020884498" evidence="1">
    <location>
        <begin position="22"/>
        <end position="113"/>
    </location>
</feature>
<protein>
    <submittedName>
        <fullName evidence="2">Uncharacterized protein</fullName>
    </submittedName>
</protein>
<accession>A0A4P7NNN8</accession>